<keyword evidence="3" id="KW-1185">Reference proteome</keyword>
<dbReference type="GeneID" id="9814128"/>
<sequence length="198" mass="20420">MSANNEQSGSSENSSCCSKKKKRKDKDGNWITDDPAGKAVHISAAGAQSAGKIGGEGLATIGQAAPVLQVAAVAYDAYQIGRNVEKDKRKGTSRNTVKKLTTTVATYGVGFGGALAGATIGTAICPGIGTIVGGIVGGVTGGVGGGFGSGKAAEAIMDKVEYDTYRAICATCHRPFLCRKYQTEDVMNCEECQEEREE</sequence>
<dbReference type="HOGENOM" id="CLU_1305866_0_0_1"/>
<name>E3MNT9_CAERE</name>
<dbReference type="CTD" id="9814128"/>
<evidence type="ECO:0008006" key="4">
    <source>
        <dbReference type="Google" id="ProtNLM"/>
    </source>
</evidence>
<dbReference type="OMA" id="PFLCRKY"/>
<dbReference type="AlphaFoldDB" id="E3MNT9"/>
<dbReference type="PANTHER" id="PTHR21525:SF9">
    <property type="entry name" value="CHANNEL_COLICIN DOMAIN-CONTAINING PROTEIN"/>
    <property type="match status" value="1"/>
</dbReference>
<dbReference type="InParanoid" id="E3MNT9"/>
<feature type="compositionally biased region" description="Low complexity" evidence="1">
    <location>
        <begin position="8"/>
        <end position="17"/>
    </location>
</feature>
<organism evidence="3">
    <name type="scientific">Caenorhabditis remanei</name>
    <name type="common">Caenorhabditis vulgaris</name>
    <dbReference type="NCBI Taxonomy" id="31234"/>
    <lineage>
        <taxon>Eukaryota</taxon>
        <taxon>Metazoa</taxon>
        <taxon>Ecdysozoa</taxon>
        <taxon>Nematoda</taxon>
        <taxon>Chromadorea</taxon>
        <taxon>Rhabditida</taxon>
        <taxon>Rhabditina</taxon>
        <taxon>Rhabditomorpha</taxon>
        <taxon>Rhabditoidea</taxon>
        <taxon>Rhabditidae</taxon>
        <taxon>Peloderinae</taxon>
        <taxon>Caenorhabditis</taxon>
    </lineage>
</organism>
<dbReference type="Proteomes" id="UP000008281">
    <property type="component" value="Unassembled WGS sequence"/>
</dbReference>
<evidence type="ECO:0000313" key="2">
    <source>
        <dbReference type="EMBL" id="EFP06281.1"/>
    </source>
</evidence>
<protein>
    <recommendedName>
        <fullName evidence="4">Glycine zipper domain-containing protein</fullName>
    </recommendedName>
</protein>
<dbReference type="FunCoup" id="E3MNT9">
    <property type="interactions" value="425"/>
</dbReference>
<gene>
    <name evidence="2" type="ORF">CRE_06733</name>
</gene>
<accession>E3MNT9</accession>
<dbReference type="eggNOG" id="ENOG502TFKE">
    <property type="taxonomic scope" value="Eukaryota"/>
</dbReference>
<proteinExistence type="predicted"/>
<dbReference type="KEGG" id="crq:GCK72_008176"/>
<reference evidence="2" key="1">
    <citation type="submission" date="2007-07" db="EMBL/GenBank/DDBJ databases">
        <title>PCAP assembly of the Caenorhabditis remanei genome.</title>
        <authorList>
            <consortium name="The Caenorhabditis remanei Sequencing Consortium"/>
            <person name="Wilson R.K."/>
        </authorList>
    </citation>
    <scope>NUCLEOTIDE SEQUENCE [LARGE SCALE GENOMIC DNA]</scope>
    <source>
        <strain evidence="2">PB4641</strain>
    </source>
</reference>
<feature type="region of interest" description="Disordered" evidence="1">
    <location>
        <begin position="1"/>
        <end position="35"/>
    </location>
</feature>
<evidence type="ECO:0000256" key="1">
    <source>
        <dbReference type="SAM" id="MobiDB-lite"/>
    </source>
</evidence>
<dbReference type="PANTHER" id="PTHR21525">
    <property type="entry name" value="MOTILE SPERM PROTEIN"/>
    <property type="match status" value="1"/>
</dbReference>
<dbReference type="EMBL" id="DS268461">
    <property type="protein sequence ID" value="EFP06281.1"/>
    <property type="molecule type" value="Genomic_DNA"/>
</dbReference>
<evidence type="ECO:0000313" key="3">
    <source>
        <dbReference type="Proteomes" id="UP000008281"/>
    </source>
</evidence>
<dbReference type="STRING" id="31234.E3MNT9"/>
<dbReference type="OrthoDB" id="5867872at2759"/>
<dbReference type="RefSeq" id="XP_003102173.2">
    <property type="nucleotide sequence ID" value="XM_003102125.2"/>
</dbReference>